<evidence type="ECO:0000256" key="1">
    <source>
        <dbReference type="ARBA" id="ARBA00004571"/>
    </source>
</evidence>
<dbReference type="SUPFAM" id="SSF56935">
    <property type="entry name" value="Porins"/>
    <property type="match status" value="1"/>
</dbReference>
<keyword evidence="2 8" id="KW-0813">Transport</keyword>
<evidence type="ECO:0000313" key="11">
    <source>
        <dbReference type="EMBL" id="KOH44711.1"/>
    </source>
</evidence>
<keyword evidence="5" id="KW-0798">TonB box</keyword>
<dbReference type="InterPro" id="IPR000531">
    <property type="entry name" value="Beta-barrel_TonB"/>
</dbReference>
<feature type="compositionally biased region" description="Polar residues" evidence="9">
    <location>
        <begin position="14"/>
        <end position="24"/>
    </location>
</feature>
<feature type="region of interest" description="Disordered" evidence="9">
    <location>
        <begin position="1"/>
        <end position="24"/>
    </location>
</feature>
<dbReference type="STRING" id="1409788.NC99_24960"/>
<dbReference type="PANTHER" id="PTHR40980">
    <property type="entry name" value="PLUG DOMAIN-CONTAINING PROTEIN"/>
    <property type="match status" value="1"/>
</dbReference>
<keyword evidence="7 8" id="KW-0998">Cell outer membrane</keyword>
<evidence type="ECO:0000256" key="9">
    <source>
        <dbReference type="SAM" id="MobiDB-lite"/>
    </source>
</evidence>
<sequence>MRAENFVQRHTGRDQSYASGDTQNGSNLDNDIVLESLDLFPSANLIFGLTNSQNLRVSYSRTIARPSFKELSFAQILDPISNRIFNGSLFTYSDWDGKLTETRIDNLDLRWELFLQRGQIFSVSAFYKKFDDPIELVRIPEQQTSTEYQTRNVGDGQLFGVEVEFRKDLDFIAPAWSNFNLSGNLTVVDSQIDMTSAEFNSRKSYEKNGETIENTREMAGQSPYVINGGLTYSSREANVDAGLFYNVKGSTLSIVGAGLFPDIYIKPFHSLNFSLNKKIGKDGNTAIELKVSNILDSTMETYYQSFQAEDQPNTGISPGRTFGIGVSHQF</sequence>
<comment type="subcellular location">
    <subcellularLocation>
        <location evidence="1 8">Cell outer membrane</location>
        <topology evidence="1 8">Multi-pass membrane protein</topology>
    </subcellularLocation>
</comment>
<dbReference type="GO" id="GO:0009279">
    <property type="term" value="C:cell outer membrane"/>
    <property type="evidence" value="ECO:0007669"/>
    <property type="project" value="UniProtKB-SubCell"/>
</dbReference>
<evidence type="ECO:0000259" key="10">
    <source>
        <dbReference type="Pfam" id="PF00593"/>
    </source>
</evidence>
<accession>A0A0L8V8E3</accession>
<keyword evidence="12" id="KW-1185">Reference proteome</keyword>
<dbReference type="EMBL" id="LGIA01000155">
    <property type="protein sequence ID" value="KOH44711.1"/>
    <property type="molecule type" value="Genomic_DNA"/>
</dbReference>
<evidence type="ECO:0000256" key="6">
    <source>
        <dbReference type="ARBA" id="ARBA00023136"/>
    </source>
</evidence>
<dbReference type="PANTHER" id="PTHR40980:SF4">
    <property type="entry name" value="TONB-DEPENDENT RECEPTOR-LIKE BETA-BARREL DOMAIN-CONTAINING PROTEIN"/>
    <property type="match status" value="1"/>
</dbReference>
<proteinExistence type="inferred from homology"/>
<evidence type="ECO:0000313" key="12">
    <source>
        <dbReference type="Proteomes" id="UP000036958"/>
    </source>
</evidence>
<evidence type="ECO:0000256" key="7">
    <source>
        <dbReference type="ARBA" id="ARBA00023237"/>
    </source>
</evidence>
<dbReference type="PROSITE" id="PS52016">
    <property type="entry name" value="TONB_DEPENDENT_REC_3"/>
    <property type="match status" value="1"/>
</dbReference>
<dbReference type="Pfam" id="PF00593">
    <property type="entry name" value="TonB_dep_Rec_b-barrel"/>
    <property type="match status" value="1"/>
</dbReference>
<reference evidence="12" key="1">
    <citation type="submission" date="2015-07" db="EMBL/GenBank/DDBJ databases">
        <title>Genome sequencing of Sunxiuqinia dokdonensis strain SK.</title>
        <authorList>
            <person name="Ahn S."/>
            <person name="Kim B.-C."/>
        </authorList>
    </citation>
    <scope>NUCLEOTIDE SEQUENCE [LARGE SCALE GENOMIC DNA]</scope>
    <source>
        <strain evidence="12">SK</strain>
    </source>
</reference>
<evidence type="ECO:0000256" key="5">
    <source>
        <dbReference type="ARBA" id="ARBA00023077"/>
    </source>
</evidence>
<dbReference type="PATRIC" id="fig|1409788.3.peg.2574"/>
<keyword evidence="6 8" id="KW-0472">Membrane</keyword>
<organism evidence="11 12">
    <name type="scientific">Sunxiuqinia dokdonensis</name>
    <dbReference type="NCBI Taxonomy" id="1409788"/>
    <lineage>
        <taxon>Bacteria</taxon>
        <taxon>Pseudomonadati</taxon>
        <taxon>Bacteroidota</taxon>
        <taxon>Bacteroidia</taxon>
        <taxon>Marinilabiliales</taxon>
        <taxon>Prolixibacteraceae</taxon>
        <taxon>Sunxiuqinia</taxon>
    </lineage>
</organism>
<comment type="similarity">
    <text evidence="8">Belongs to the TonB-dependent receptor family.</text>
</comment>
<keyword evidence="3 8" id="KW-1134">Transmembrane beta strand</keyword>
<keyword evidence="4 8" id="KW-0812">Transmembrane</keyword>
<dbReference type="AlphaFoldDB" id="A0A0L8V8E3"/>
<evidence type="ECO:0000256" key="4">
    <source>
        <dbReference type="ARBA" id="ARBA00022692"/>
    </source>
</evidence>
<gene>
    <name evidence="11" type="ORF">NC99_24960</name>
</gene>
<dbReference type="Gene3D" id="2.40.170.20">
    <property type="entry name" value="TonB-dependent receptor, beta-barrel domain"/>
    <property type="match status" value="1"/>
</dbReference>
<evidence type="ECO:0000256" key="3">
    <source>
        <dbReference type="ARBA" id="ARBA00022452"/>
    </source>
</evidence>
<name>A0A0L8V8E3_9BACT</name>
<protein>
    <submittedName>
        <fullName evidence="11">TonB-denpendent receptor</fullName>
    </submittedName>
</protein>
<evidence type="ECO:0000256" key="2">
    <source>
        <dbReference type="ARBA" id="ARBA00022448"/>
    </source>
</evidence>
<feature type="domain" description="TonB-dependent receptor-like beta-barrel" evidence="10">
    <location>
        <begin position="20"/>
        <end position="293"/>
    </location>
</feature>
<dbReference type="InterPro" id="IPR036942">
    <property type="entry name" value="Beta-barrel_TonB_sf"/>
</dbReference>
<dbReference type="Proteomes" id="UP000036958">
    <property type="component" value="Unassembled WGS sequence"/>
</dbReference>
<dbReference type="InterPro" id="IPR039426">
    <property type="entry name" value="TonB-dep_rcpt-like"/>
</dbReference>
<comment type="caution">
    <text evidence="11">The sequence shown here is derived from an EMBL/GenBank/DDBJ whole genome shotgun (WGS) entry which is preliminary data.</text>
</comment>
<keyword evidence="11" id="KW-0675">Receptor</keyword>
<evidence type="ECO:0000256" key="8">
    <source>
        <dbReference type="PROSITE-ProRule" id="PRU01360"/>
    </source>
</evidence>